<feature type="domain" description="AAA+ ATPase" evidence="3">
    <location>
        <begin position="155"/>
        <end position="296"/>
    </location>
</feature>
<evidence type="ECO:0000256" key="1">
    <source>
        <dbReference type="ARBA" id="ARBA00022741"/>
    </source>
</evidence>
<keyword evidence="5" id="KW-1185">Reference proteome</keyword>
<reference evidence="4" key="1">
    <citation type="submission" date="2022-04" db="EMBL/GenBank/DDBJ databases">
        <title>Halobacillus sp. isolated from saltern.</title>
        <authorList>
            <person name="Won M."/>
            <person name="Lee C.-M."/>
            <person name="Woen H.-Y."/>
            <person name="Kwon S.-W."/>
        </authorList>
    </citation>
    <scope>NUCLEOTIDE SEQUENCE</scope>
    <source>
        <strain evidence="4">SSHM10-5</strain>
    </source>
</reference>
<dbReference type="PRINTS" id="PR00300">
    <property type="entry name" value="CLPPROTEASEA"/>
</dbReference>
<evidence type="ECO:0000313" key="5">
    <source>
        <dbReference type="Proteomes" id="UP000830326"/>
    </source>
</evidence>
<dbReference type="SUPFAM" id="SSF52540">
    <property type="entry name" value="P-loop containing nucleoside triphosphate hydrolases"/>
    <property type="match status" value="1"/>
</dbReference>
<sequence length="360" mass="42352">MKFNAFIGPLEEFEKFIPKDGTNSLTRVVTTMDSALRGNDLDLDVFDTLVVYSNEYSGVKEHFIEGFINYILLYSSSLDFEEVFLHNPPKKILEQLENHNSDTTLDINYHQYKSMTKEKLRKVKEEFDLNVFGQEHVKNEILQTIYPLTNLRNNRPKVMMLYGPPGVGKTETAKLINRVLDKGTLFRKQLSMFHNDNIYSYIFGDKVYSLAKDLIDRRTNIILLDEFDKAHPLFYSAFFEMFDEGKFEDKYYKVNLDNTIIFCTSNYQSEKDIKDKLGAALFSRFDNVIQYKELSEKAKLKILEQTYTEELKNFNEDDRIYLKENGIFEKMSKVINHFENARDIQKNLVKVMSYPLVEKL</sequence>
<accession>A0ABY4HD95</accession>
<dbReference type="Proteomes" id="UP000830326">
    <property type="component" value="Chromosome"/>
</dbReference>
<proteinExistence type="predicted"/>
<dbReference type="EMBL" id="CP095075">
    <property type="protein sequence ID" value="UOR12632.1"/>
    <property type="molecule type" value="Genomic_DNA"/>
</dbReference>
<dbReference type="Gene3D" id="3.40.50.300">
    <property type="entry name" value="P-loop containing nucleotide triphosphate hydrolases"/>
    <property type="match status" value="1"/>
</dbReference>
<evidence type="ECO:0000256" key="2">
    <source>
        <dbReference type="ARBA" id="ARBA00022840"/>
    </source>
</evidence>
<evidence type="ECO:0000259" key="3">
    <source>
        <dbReference type="SMART" id="SM00382"/>
    </source>
</evidence>
<dbReference type="InterPro" id="IPR050130">
    <property type="entry name" value="ClpA_ClpB"/>
</dbReference>
<dbReference type="InterPro" id="IPR001270">
    <property type="entry name" value="ClpA/B"/>
</dbReference>
<dbReference type="Pfam" id="PF07724">
    <property type="entry name" value="AAA_2"/>
    <property type="match status" value="1"/>
</dbReference>
<name>A0ABY4HD95_9BACI</name>
<evidence type="ECO:0000313" key="4">
    <source>
        <dbReference type="EMBL" id="UOR12632.1"/>
    </source>
</evidence>
<keyword evidence="2" id="KW-0067">ATP-binding</keyword>
<dbReference type="InterPro" id="IPR027417">
    <property type="entry name" value="P-loop_NTPase"/>
</dbReference>
<gene>
    <name evidence="4" type="ORF">MUO15_03675</name>
</gene>
<dbReference type="PANTHER" id="PTHR11638">
    <property type="entry name" value="ATP-DEPENDENT CLP PROTEASE"/>
    <property type="match status" value="1"/>
</dbReference>
<dbReference type="InterPro" id="IPR003593">
    <property type="entry name" value="AAA+_ATPase"/>
</dbReference>
<dbReference type="RefSeq" id="WP_245033525.1">
    <property type="nucleotide sequence ID" value="NZ_CP095075.1"/>
</dbReference>
<keyword evidence="1" id="KW-0547">Nucleotide-binding</keyword>
<dbReference type="InterPro" id="IPR003959">
    <property type="entry name" value="ATPase_AAA_core"/>
</dbReference>
<organism evidence="4 5">
    <name type="scientific">Halobacillus amylolyticus</name>
    <dbReference type="NCBI Taxonomy" id="2932259"/>
    <lineage>
        <taxon>Bacteria</taxon>
        <taxon>Bacillati</taxon>
        <taxon>Bacillota</taxon>
        <taxon>Bacilli</taxon>
        <taxon>Bacillales</taxon>
        <taxon>Bacillaceae</taxon>
        <taxon>Halobacillus</taxon>
    </lineage>
</organism>
<dbReference type="PANTHER" id="PTHR11638:SF18">
    <property type="entry name" value="HEAT SHOCK PROTEIN 104"/>
    <property type="match status" value="1"/>
</dbReference>
<dbReference type="SMART" id="SM00382">
    <property type="entry name" value="AAA"/>
    <property type="match status" value="1"/>
</dbReference>
<protein>
    <submittedName>
        <fullName evidence="4">AAA family ATPase</fullName>
    </submittedName>
</protein>